<comment type="similarity">
    <text evidence="6">Belongs to the TRAFAC class OBG-HflX-like GTPase superfamily. OBG GTPase family. YchF/OLA1 subfamily.</text>
</comment>
<evidence type="ECO:0000313" key="9">
    <source>
        <dbReference type="EMBL" id="BBE31361.1"/>
    </source>
</evidence>
<dbReference type="Pfam" id="PF06071">
    <property type="entry name" value="YchF-GTPase_C"/>
    <property type="match status" value="1"/>
</dbReference>
<dbReference type="Gene3D" id="1.10.150.300">
    <property type="entry name" value="TGS-like domain"/>
    <property type="match status" value="1"/>
</dbReference>
<comment type="cofactor">
    <cofactor evidence="1">
        <name>Mg(2+)</name>
        <dbReference type="ChEBI" id="CHEBI:18420"/>
    </cofactor>
</comment>
<evidence type="ECO:0000259" key="8">
    <source>
        <dbReference type="PROSITE" id="PS51880"/>
    </source>
</evidence>
<proteinExistence type="inferred from homology"/>
<dbReference type="Pfam" id="PF01926">
    <property type="entry name" value="MMR_HSR1"/>
    <property type="match status" value="1"/>
</dbReference>
<keyword evidence="4 6" id="KW-0067">ATP-binding</keyword>
<dbReference type="EMBL" id="AP018712">
    <property type="protein sequence ID" value="BBE31361.1"/>
    <property type="molecule type" value="Genomic_DNA"/>
</dbReference>
<evidence type="ECO:0000259" key="7">
    <source>
        <dbReference type="PROSITE" id="PS51710"/>
    </source>
</evidence>
<organism evidence="9 10">
    <name type="scientific">Tepiditoga spiralis</name>
    <dbReference type="NCBI Taxonomy" id="2108365"/>
    <lineage>
        <taxon>Bacteria</taxon>
        <taxon>Thermotogati</taxon>
        <taxon>Thermotogota</taxon>
        <taxon>Thermotogae</taxon>
        <taxon>Petrotogales</taxon>
        <taxon>Petrotogaceae</taxon>
        <taxon>Tepiditoga</taxon>
    </lineage>
</organism>
<evidence type="ECO:0000313" key="10">
    <source>
        <dbReference type="Proteomes" id="UP000516361"/>
    </source>
</evidence>
<dbReference type="CDD" id="cd01900">
    <property type="entry name" value="YchF"/>
    <property type="match status" value="1"/>
</dbReference>
<dbReference type="InterPro" id="IPR004095">
    <property type="entry name" value="TGS"/>
</dbReference>
<evidence type="ECO:0000256" key="4">
    <source>
        <dbReference type="ARBA" id="ARBA00022840"/>
    </source>
</evidence>
<dbReference type="GO" id="GO:0005737">
    <property type="term" value="C:cytoplasm"/>
    <property type="evidence" value="ECO:0007669"/>
    <property type="project" value="TreeGrafter"/>
</dbReference>
<dbReference type="InParanoid" id="A0A7G1G4Q5"/>
<dbReference type="InterPro" id="IPR013029">
    <property type="entry name" value="YchF_C"/>
</dbReference>
<dbReference type="InterPro" id="IPR012675">
    <property type="entry name" value="Beta-grasp_dom_sf"/>
</dbReference>
<feature type="domain" description="TGS" evidence="8">
    <location>
        <begin position="280"/>
        <end position="363"/>
    </location>
</feature>
<evidence type="ECO:0000256" key="1">
    <source>
        <dbReference type="ARBA" id="ARBA00001946"/>
    </source>
</evidence>
<dbReference type="PIRSF" id="PIRSF006641">
    <property type="entry name" value="CHP00092"/>
    <property type="match status" value="1"/>
</dbReference>
<keyword evidence="2" id="KW-0479">Metal-binding</keyword>
<dbReference type="InterPro" id="IPR012676">
    <property type="entry name" value="TGS-like"/>
</dbReference>
<sequence length="365" mass="41291">MLQVGLVGLPNVGKSTLFNALSKKMVPSDNYPFCTIEPNIAIVEYEDERVDYISKIYNSQKTVKPSIEFVDIAGLVKGASKGEGLGNKFLDNISKVDAIAHIVRAFDDDNISHVSGTIDPIFDAEVVDLELIQKDIDTIDKRYEKTFKLARTGNKDAKYECSLLEDLKKHLETSNPSRTFKETRTDKDIEIIKSLFLITEKPVIYVANVDEEGLTKDNEYVIKLKEYAKNKNANFYKISAKLEMDLIELDDEEKEIFMEEFNIKGNLIDNFVKLCKDTLNLITFITGTENESKSWNVLKGITAYDAAGKIHTDIQSGFIKAEVINFEELKSIGSFKDAKEKGKVSIEGKDYVLKEGDCVYFHFHV</sequence>
<evidence type="ECO:0000256" key="6">
    <source>
        <dbReference type="HAMAP-Rule" id="MF_00944"/>
    </source>
</evidence>
<dbReference type="GO" id="GO:0043023">
    <property type="term" value="F:ribosomal large subunit binding"/>
    <property type="evidence" value="ECO:0007669"/>
    <property type="project" value="UniProtKB-UniRule"/>
</dbReference>
<evidence type="ECO:0000256" key="5">
    <source>
        <dbReference type="ARBA" id="ARBA00022842"/>
    </source>
</evidence>
<dbReference type="PROSITE" id="PS51880">
    <property type="entry name" value="TGS"/>
    <property type="match status" value="1"/>
</dbReference>
<dbReference type="PANTHER" id="PTHR23305">
    <property type="entry name" value="OBG GTPASE FAMILY"/>
    <property type="match status" value="1"/>
</dbReference>
<dbReference type="NCBIfam" id="TIGR00092">
    <property type="entry name" value="redox-regulated ATPase YchF"/>
    <property type="match status" value="1"/>
</dbReference>
<dbReference type="AlphaFoldDB" id="A0A7G1G4Q5"/>
<dbReference type="SUPFAM" id="SSF81271">
    <property type="entry name" value="TGS-like"/>
    <property type="match status" value="1"/>
</dbReference>
<dbReference type="PRINTS" id="PR00326">
    <property type="entry name" value="GTP1OBG"/>
</dbReference>
<gene>
    <name evidence="9" type="primary">ychF_1</name>
    <name evidence="6" type="synonym">ychF</name>
    <name evidence="9" type="ORF">OSSY52_15020</name>
</gene>
<accession>A0A7G1G4Q5</accession>
<evidence type="ECO:0000256" key="2">
    <source>
        <dbReference type="ARBA" id="ARBA00022723"/>
    </source>
</evidence>
<protein>
    <recommendedName>
        <fullName evidence="6">Ribosome-binding ATPase YchF</fullName>
    </recommendedName>
</protein>
<dbReference type="GO" id="GO:0005525">
    <property type="term" value="F:GTP binding"/>
    <property type="evidence" value="ECO:0007669"/>
    <property type="project" value="InterPro"/>
</dbReference>
<reference evidence="9 10" key="1">
    <citation type="submission" date="2018-06" db="EMBL/GenBank/DDBJ databases">
        <title>Genome sequencing of Oceanotoga sp. sy52.</title>
        <authorList>
            <person name="Mori K."/>
        </authorList>
    </citation>
    <scope>NUCLEOTIDE SEQUENCE [LARGE SCALE GENOMIC DNA]</scope>
    <source>
        <strain evidence="10">sy52</strain>
    </source>
</reference>
<keyword evidence="5" id="KW-0460">Magnesium</keyword>
<dbReference type="KEGG" id="ocy:OSSY52_15020"/>
<keyword evidence="3 6" id="KW-0547">Nucleotide-binding</keyword>
<feature type="domain" description="OBG-type G" evidence="7">
    <location>
        <begin position="2"/>
        <end position="258"/>
    </location>
</feature>
<dbReference type="InterPro" id="IPR023192">
    <property type="entry name" value="TGS-like_dom_sf"/>
</dbReference>
<dbReference type="PANTHER" id="PTHR23305:SF18">
    <property type="entry name" value="OBG-TYPE G DOMAIN-CONTAINING PROTEIN"/>
    <property type="match status" value="1"/>
</dbReference>
<feature type="binding site" evidence="6">
    <location>
        <begin position="11"/>
        <end position="16"/>
    </location>
    <ligand>
        <name>ATP</name>
        <dbReference type="ChEBI" id="CHEBI:30616"/>
    </ligand>
</feature>
<dbReference type="FunFam" id="1.10.150.300:FF:000001">
    <property type="entry name" value="Ribosome-binding ATPase YchF"/>
    <property type="match status" value="1"/>
</dbReference>
<dbReference type="Gene3D" id="3.40.50.300">
    <property type="entry name" value="P-loop containing nucleotide triphosphate hydrolases"/>
    <property type="match status" value="1"/>
</dbReference>
<dbReference type="FunFam" id="3.10.20.30:FF:000001">
    <property type="entry name" value="Ribosome-binding ATPase YchF"/>
    <property type="match status" value="1"/>
</dbReference>
<evidence type="ECO:0000256" key="3">
    <source>
        <dbReference type="ARBA" id="ARBA00022741"/>
    </source>
</evidence>
<dbReference type="FunCoup" id="A0A7G1G4Q5">
    <property type="interactions" value="369"/>
</dbReference>
<dbReference type="Gene3D" id="3.10.20.30">
    <property type="match status" value="1"/>
</dbReference>
<dbReference type="GO" id="GO:0016887">
    <property type="term" value="F:ATP hydrolysis activity"/>
    <property type="evidence" value="ECO:0007669"/>
    <property type="project" value="UniProtKB-UniRule"/>
</dbReference>
<dbReference type="Proteomes" id="UP000516361">
    <property type="component" value="Chromosome"/>
</dbReference>
<comment type="function">
    <text evidence="6">ATPase that binds to both the 70S ribosome and the 50S ribosomal subunit in a nucleotide-independent manner.</text>
</comment>
<dbReference type="InterPro" id="IPR004396">
    <property type="entry name" value="ATPase_YchF/OLA1"/>
</dbReference>
<name>A0A7G1G4Q5_9BACT</name>
<dbReference type="GO" id="GO:0046872">
    <property type="term" value="F:metal ion binding"/>
    <property type="evidence" value="ECO:0007669"/>
    <property type="project" value="UniProtKB-KW"/>
</dbReference>
<dbReference type="GO" id="GO:0005524">
    <property type="term" value="F:ATP binding"/>
    <property type="evidence" value="ECO:0007669"/>
    <property type="project" value="UniProtKB-UniRule"/>
</dbReference>
<dbReference type="PROSITE" id="PS51710">
    <property type="entry name" value="G_OBG"/>
    <property type="match status" value="1"/>
</dbReference>
<keyword evidence="10" id="KW-1185">Reference proteome</keyword>
<dbReference type="HAMAP" id="MF_00944">
    <property type="entry name" value="YchF_OLA1_ATPase"/>
    <property type="match status" value="1"/>
</dbReference>
<dbReference type="RefSeq" id="WP_190613849.1">
    <property type="nucleotide sequence ID" value="NZ_AP018712.1"/>
</dbReference>
<dbReference type="InterPro" id="IPR027417">
    <property type="entry name" value="P-loop_NTPase"/>
</dbReference>
<dbReference type="SUPFAM" id="SSF52540">
    <property type="entry name" value="P-loop containing nucleoside triphosphate hydrolases"/>
    <property type="match status" value="1"/>
</dbReference>
<dbReference type="InterPro" id="IPR031167">
    <property type="entry name" value="G_OBG"/>
</dbReference>
<dbReference type="InterPro" id="IPR006073">
    <property type="entry name" value="GTP-bd"/>
</dbReference>
<dbReference type="InterPro" id="IPR041706">
    <property type="entry name" value="YchF_N"/>
</dbReference>